<dbReference type="EMBL" id="CP050831">
    <property type="protein sequence ID" value="QIU93194.1"/>
    <property type="molecule type" value="Genomic_DNA"/>
</dbReference>
<accession>A0A6H0KID6</accession>
<dbReference type="NCBIfam" id="TIGR04456">
    <property type="entry name" value="LruC_dom"/>
    <property type="match status" value="1"/>
</dbReference>
<dbReference type="AlphaFoldDB" id="A0A6H0KID6"/>
<dbReference type="KEGG" id="bfc:BacF7301_03110"/>
<organism evidence="3 4">
    <name type="scientific">Bacteroides faecium</name>
    <dbReference type="NCBI Taxonomy" id="2715212"/>
    <lineage>
        <taxon>Bacteria</taxon>
        <taxon>Pseudomonadati</taxon>
        <taxon>Bacteroidota</taxon>
        <taxon>Bacteroidia</taxon>
        <taxon>Bacteroidales</taxon>
        <taxon>Bacteroidaceae</taxon>
        <taxon>Bacteroides</taxon>
    </lineage>
</organism>
<gene>
    <name evidence="3" type="ORF">BacF7301_03110</name>
</gene>
<keyword evidence="4" id="KW-1185">Reference proteome</keyword>
<dbReference type="Proteomes" id="UP000501780">
    <property type="component" value="Chromosome"/>
</dbReference>
<reference evidence="3 4" key="1">
    <citation type="submission" date="2020-03" db="EMBL/GenBank/DDBJ databases">
        <title>Genomic analysis of Bacteroides faecium CBA7301.</title>
        <authorList>
            <person name="Kim J."/>
            <person name="Roh S.W."/>
        </authorList>
    </citation>
    <scope>NUCLEOTIDE SEQUENCE [LARGE SCALE GENOMIC DNA]</scope>
    <source>
        <strain evidence="3 4">CBA7301</strain>
    </source>
</reference>
<protein>
    <submittedName>
        <fullName evidence="3">LruC domain-containing protein</fullName>
    </submittedName>
</protein>
<evidence type="ECO:0000259" key="1">
    <source>
        <dbReference type="Pfam" id="PF13448"/>
    </source>
</evidence>
<evidence type="ECO:0000313" key="3">
    <source>
        <dbReference type="EMBL" id="QIU93194.1"/>
    </source>
</evidence>
<evidence type="ECO:0000259" key="2">
    <source>
        <dbReference type="Pfam" id="PF16130"/>
    </source>
</evidence>
<name>A0A6H0KID6_9BACE</name>
<sequence>MKQTISVKTLMGIFLVPLICSCVDNQRDLFEEPGKLSKDEYFDFDMNQSLTIDVDYGFKNEYAVLFEIYDQIPVEVNSETGSSVKKSIEPIYRATTDKYGKFNEEGVSIPSAVSEVWLSSDYLGAASPVKIAIGADKRISFNQDAYIQSLLAKSPALSRGITTNEHKYLDDWTLLPGVDWDNNGRPNNLSAEKNIPPASVLYNIKSIFNNKDGNNITKNHPEFFDGNMISDIPIIKDTEVSLVFVNSTAGWYNTVGYYTYPTNETPTVDKIKKIVAFPNASPVYKSAGIGALVCGDEVKLKYWNEEKNQFEDKFPAGVTIGWCLQGMGFNNKPKDGYAQGDIVAGMGTRYSTTDLNEAGKDGVKRQRTVSLREEPSNQIVAIGFEDNIDLDYCDAIFYIHIAEKNAIDEGVIPPLPVDPEGPPTNEDNYTVRSGTLLFEDLWPEQGDYDMNDVMIRYTSKVYKSILTNRVYKIVDEYTPFHRGGYLANGFGYQLHNISNSDVSKITIESPSYAQKSQYMSGDRESGQSHPTILLFDDMLIFNGKEEADRKYTVTIQVNDVSEKTVLPPYNPFIFVESDKTRGKEVHLVKYPPTDKANLSLLGTGKDVSRPDEELYYVSVDLMPFALNMPVVDFPIPEEGVRIDESYPQFATWVKSNGKQSTKWYMYPKK</sequence>
<dbReference type="InterPro" id="IPR032295">
    <property type="entry name" value="DUF4842"/>
</dbReference>
<feature type="domain" description="DUF4842" evidence="2">
    <location>
        <begin position="468"/>
        <end position="664"/>
    </location>
</feature>
<dbReference type="RefSeq" id="WP_167960102.1">
    <property type="nucleotide sequence ID" value="NZ_CP050831.1"/>
</dbReference>
<dbReference type="Pfam" id="PF16130">
    <property type="entry name" value="DUF4842"/>
    <property type="match status" value="1"/>
</dbReference>
<dbReference type="Pfam" id="PF13448">
    <property type="entry name" value="DUF4114"/>
    <property type="match status" value="1"/>
</dbReference>
<dbReference type="InterPro" id="IPR031025">
    <property type="entry name" value="LruC_dom"/>
</dbReference>
<dbReference type="PROSITE" id="PS51257">
    <property type="entry name" value="PROKAR_LIPOPROTEIN"/>
    <property type="match status" value="1"/>
</dbReference>
<dbReference type="InterPro" id="IPR025193">
    <property type="entry name" value="DUF4114"/>
</dbReference>
<evidence type="ECO:0000313" key="4">
    <source>
        <dbReference type="Proteomes" id="UP000501780"/>
    </source>
</evidence>
<proteinExistence type="predicted"/>
<feature type="domain" description="DUF4114" evidence="1">
    <location>
        <begin position="314"/>
        <end position="400"/>
    </location>
</feature>